<dbReference type="AlphaFoldDB" id="A0AAW7HYD5"/>
<evidence type="ECO:0000313" key="2">
    <source>
        <dbReference type="Proteomes" id="UP001168216"/>
    </source>
</evidence>
<reference evidence="1" key="1">
    <citation type="submission" date="2023-08" db="EMBL/GenBank/DDBJ databases">
        <title>WGS of Aeromonas isolates.</title>
        <authorList>
            <person name="Lee H."/>
        </authorList>
    </citation>
    <scope>NUCLEOTIDE SEQUENCE</scope>
    <source>
        <strain evidence="1">SL22</strain>
    </source>
</reference>
<name>A0AAW7HYD5_9GAMM</name>
<dbReference type="EMBL" id="JAOPLV010000001">
    <property type="protein sequence ID" value="MDM5138795.1"/>
    <property type="molecule type" value="Genomic_DNA"/>
</dbReference>
<comment type="caution">
    <text evidence="1">The sequence shown here is derived from an EMBL/GenBank/DDBJ whole genome shotgun (WGS) entry which is preliminary data.</text>
</comment>
<proteinExistence type="predicted"/>
<sequence length="345" mass="38348">MTEQTITPTPSLLRDYCTMERAARLLNCEVEDILQWGATGSINLMVNLNQWSEPVFGSVVHRCVEQPEPDEAGIIDVSGGMAWYSDIEPFDSGSTVSARLGGFWCVDPSFLYRNLLGHPIQHLDLFSPSTQTITSETAEAIGFISEVESPFPTYWVNRWTLEAIHKHIQDGVSLLMGRAHPPVRPAQSPTGNPIENILAAAIHLDSKHSEQCQSPASWAKTICTQWQKSFAADSPPLSQDYIEDLLTQVIETAGRTIHLEIHGNGHQDHARNRAKVLGAAIHIKREKPEKCTSYRALVDEIVDRKVYLFNLESQDDSPPLSEARMKAVISTAEDRGIVKKADSCH</sequence>
<evidence type="ECO:0000313" key="1">
    <source>
        <dbReference type="EMBL" id="MDM5138795.1"/>
    </source>
</evidence>
<dbReference type="Proteomes" id="UP001168216">
    <property type="component" value="Unassembled WGS sequence"/>
</dbReference>
<protein>
    <submittedName>
        <fullName evidence="1">Uncharacterized protein</fullName>
    </submittedName>
</protein>
<dbReference type="RefSeq" id="WP_290021214.1">
    <property type="nucleotide sequence ID" value="NZ_JAOPLV010000001.1"/>
</dbReference>
<gene>
    <name evidence="1" type="ORF">OB959_03125</name>
</gene>
<accession>A0AAW7HYD5</accession>
<organism evidence="1 2">
    <name type="scientific">Aeromonas bestiarum</name>
    <dbReference type="NCBI Taxonomy" id="105751"/>
    <lineage>
        <taxon>Bacteria</taxon>
        <taxon>Pseudomonadati</taxon>
        <taxon>Pseudomonadota</taxon>
        <taxon>Gammaproteobacteria</taxon>
        <taxon>Aeromonadales</taxon>
        <taxon>Aeromonadaceae</taxon>
        <taxon>Aeromonas</taxon>
    </lineage>
</organism>